<keyword evidence="1" id="KW-0812">Transmembrane</keyword>
<feature type="transmembrane region" description="Helical" evidence="1">
    <location>
        <begin position="355"/>
        <end position="381"/>
    </location>
</feature>
<evidence type="ECO:0000259" key="2">
    <source>
        <dbReference type="PROSITE" id="PS50181"/>
    </source>
</evidence>
<dbReference type="CDD" id="cd09917">
    <property type="entry name" value="F-box_SF"/>
    <property type="match status" value="1"/>
</dbReference>
<feature type="transmembrane region" description="Helical" evidence="1">
    <location>
        <begin position="461"/>
        <end position="487"/>
    </location>
</feature>
<dbReference type="SUPFAM" id="SSF81383">
    <property type="entry name" value="F-box domain"/>
    <property type="match status" value="1"/>
</dbReference>
<dbReference type="EMBL" id="JAPDFW010000086">
    <property type="protein sequence ID" value="KAJ5071680.1"/>
    <property type="molecule type" value="Genomic_DNA"/>
</dbReference>
<feature type="transmembrane region" description="Helical" evidence="1">
    <location>
        <begin position="323"/>
        <end position="343"/>
    </location>
</feature>
<dbReference type="Proteomes" id="UP001149090">
    <property type="component" value="Unassembled WGS sequence"/>
</dbReference>
<reference evidence="3" key="1">
    <citation type="submission" date="2022-10" db="EMBL/GenBank/DDBJ databases">
        <title>Novel sulphate-reducing endosymbionts in the free-living metamonad Anaeramoeba.</title>
        <authorList>
            <person name="Jerlstrom-Hultqvist J."/>
            <person name="Cepicka I."/>
            <person name="Gallot-Lavallee L."/>
            <person name="Salas-Leiva D."/>
            <person name="Curtis B.A."/>
            <person name="Zahonova K."/>
            <person name="Pipaliya S."/>
            <person name="Dacks J."/>
            <person name="Roger A.J."/>
        </authorList>
    </citation>
    <scope>NUCLEOTIDE SEQUENCE</scope>
    <source>
        <strain evidence="3">BMAN</strain>
    </source>
</reference>
<feature type="transmembrane region" description="Helical" evidence="1">
    <location>
        <begin position="298"/>
        <end position="317"/>
    </location>
</feature>
<gene>
    <name evidence="3" type="ORF">M0811_10089</name>
</gene>
<keyword evidence="4" id="KW-1185">Reference proteome</keyword>
<feature type="domain" description="F-box" evidence="2">
    <location>
        <begin position="46"/>
        <end position="92"/>
    </location>
</feature>
<dbReference type="AlphaFoldDB" id="A0A9Q0LFV1"/>
<accession>A0A9Q0LFV1</accession>
<feature type="transmembrane region" description="Helical" evidence="1">
    <location>
        <begin position="430"/>
        <end position="455"/>
    </location>
</feature>
<evidence type="ECO:0000313" key="4">
    <source>
        <dbReference type="Proteomes" id="UP001149090"/>
    </source>
</evidence>
<evidence type="ECO:0000256" key="1">
    <source>
        <dbReference type="SAM" id="Phobius"/>
    </source>
</evidence>
<protein>
    <submittedName>
        <fullName evidence="3">F-box only protein</fullName>
    </submittedName>
</protein>
<dbReference type="Pfam" id="PF12937">
    <property type="entry name" value="F-box-like"/>
    <property type="match status" value="1"/>
</dbReference>
<organism evidence="3 4">
    <name type="scientific">Anaeramoeba ignava</name>
    <name type="common">Anaerobic marine amoeba</name>
    <dbReference type="NCBI Taxonomy" id="1746090"/>
    <lineage>
        <taxon>Eukaryota</taxon>
        <taxon>Metamonada</taxon>
        <taxon>Anaeramoebidae</taxon>
        <taxon>Anaeramoeba</taxon>
    </lineage>
</organism>
<comment type="caution">
    <text evidence="3">The sequence shown here is derived from an EMBL/GenBank/DDBJ whole genome shotgun (WGS) entry which is preliminary data.</text>
</comment>
<dbReference type="PROSITE" id="PS50181">
    <property type="entry name" value="FBOX"/>
    <property type="match status" value="1"/>
</dbReference>
<feature type="transmembrane region" description="Helical" evidence="1">
    <location>
        <begin position="494"/>
        <end position="517"/>
    </location>
</feature>
<evidence type="ECO:0000313" key="3">
    <source>
        <dbReference type="EMBL" id="KAJ5071680.1"/>
    </source>
</evidence>
<name>A0A9Q0LFV1_ANAIG</name>
<dbReference type="InterPro" id="IPR036047">
    <property type="entry name" value="F-box-like_dom_sf"/>
</dbReference>
<sequence length="527" mass="62385">MELKYHSYEIYEDQGVAIFHPEDNFWDDIFGISNETETSIKPSDKEPFLEDLPPEILWIIFQYLSPRQVILVGLTNKNLNEIIQHPSLWKDIAINFEELFIWKDLNVDHLSILGKQISYEEFKEEVEHEDEKNINNEINNENQENINNDNDINIVKVDNNRKNDIQKFPQEIIHLNPQINQAKFIGNTFYIVDSQAFPFILSTKQQRIDYISRLENPFEELKKKVEIAKSKTIEVQKEIKRRRNRKSKDYYEHDYLVRLRMEAFRSVFSILLYLAIAYLFVVINIYVDKKMEMKLTTLLIPSFVMCFCYIIIILVSFKFGAQVSTGIMIILMILVINLEVLFISMKIDRLWNVSWLIVFLFIYIILLIAGFMITTIVYQIIDEDDFRNDREKYAHYTFLIFPLCWLLLVCAFFILLGLKLDDKLNDSFSYWKLFSLLFTTDLMPPLFGFCVSIVSGELKDLGVFTTVFLFSIFIFGYFEIMLVCYITGVISTSFAVVLIPFYLILFICFFVCILILIDNIKRFKQLF</sequence>
<dbReference type="Gene3D" id="1.20.1280.50">
    <property type="match status" value="1"/>
</dbReference>
<keyword evidence="1" id="KW-0472">Membrane</keyword>
<keyword evidence="1" id="KW-1133">Transmembrane helix</keyword>
<dbReference type="InterPro" id="IPR001810">
    <property type="entry name" value="F-box_dom"/>
</dbReference>
<proteinExistence type="predicted"/>
<feature type="transmembrane region" description="Helical" evidence="1">
    <location>
        <begin position="267"/>
        <end position="286"/>
    </location>
</feature>
<feature type="transmembrane region" description="Helical" evidence="1">
    <location>
        <begin position="393"/>
        <end position="418"/>
    </location>
</feature>